<evidence type="ECO:0000259" key="3">
    <source>
        <dbReference type="PROSITE" id="PS50405"/>
    </source>
</evidence>
<dbReference type="SUPFAM" id="SSF52833">
    <property type="entry name" value="Thioredoxin-like"/>
    <property type="match status" value="1"/>
</dbReference>
<dbReference type="Gene3D" id="3.40.30.10">
    <property type="entry name" value="Glutaredoxin"/>
    <property type="match status" value="1"/>
</dbReference>
<dbReference type="PROSITE" id="PS50405">
    <property type="entry name" value="GST_CTER"/>
    <property type="match status" value="1"/>
</dbReference>
<dbReference type="Pfam" id="PF02798">
    <property type="entry name" value="GST_N"/>
    <property type="match status" value="1"/>
</dbReference>
<proteinExistence type="inferred from homology"/>
<keyword evidence="5" id="KW-1185">Reference proteome</keyword>
<dbReference type="SFLD" id="SFLDG00358">
    <property type="entry name" value="Main_(cytGST)"/>
    <property type="match status" value="1"/>
</dbReference>
<dbReference type="InterPro" id="IPR034330">
    <property type="entry name" value="GST_Zeta_C"/>
</dbReference>
<dbReference type="SFLD" id="SFLDS00019">
    <property type="entry name" value="Glutathione_Transferase_(cytos"/>
    <property type="match status" value="1"/>
</dbReference>
<evidence type="ECO:0000259" key="2">
    <source>
        <dbReference type="PROSITE" id="PS50404"/>
    </source>
</evidence>
<dbReference type="PANTHER" id="PTHR42673:SF4">
    <property type="entry name" value="MALEYLACETOACETATE ISOMERASE"/>
    <property type="match status" value="1"/>
</dbReference>
<dbReference type="InterPro" id="IPR040079">
    <property type="entry name" value="Glutathione_S-Trfase"/>
</dbReference>
<evidence type="ECO:0000313" key="5">
    <source>
        <dbReference type="Proteomes" id="UP001254608"/>
    </source>
</evidence>
<dbReference type="Gene3D" id="1.20.1050.10">
    <property type="match status" value="1"/>
</dbReference>
<dbReference type="PANTHER" id="PTHR42673">
    <property type="entry name" value="MALEYLACETOACETATE ISOMERASE"/>
    <property type="match status" value="1"/>
</dbReference>
<dbReference type="InterPro" id="IPR036249">
    <property type="entry name" value="Thioredoxin-like_sf"/>
</dbReference>
<feature type="domain" description="GST N-terminal" evidence="2">
    <location>
        <begin position="1"/>
        <end position="83"/>
    </location>
</feature>
<accession>A0ABU2WGT4</accession>
<evidence type="ECO:0000256" key="1">
    <source>
        <dbReference type="ARBA" id="ARBA00010007"/>
    </source>
</evidence>
<sequence length="217" mass="24729">MLKLYSFWRSSSAYRVRIALNLKGLEYLIEPVHLMHEGGQQFRSEYRRLNPQAMVPLLVDGELRISQSLAILDYLEALAPHPPLLPTEPALRARVLEACLNIVSDVQPLQNSRVLRHLQDDLAQDGARQQAWVRHWITLGLDALETRLQAHPQSRFSFGETPGFADCCLVPQLYSARRFDCELTRWPRLTEIESACQALPAFVHALPDHQPDAPTPH</sequence>
<dbReference type="EMBL" id="JAVRIC010000007">
    <property type="protein sequence ID" value="MDT0497088.1"/>
    <property type="molecule type" value="Genomic_DNA"/>
</dbReference>
<comment type="caution">
    <text evidence="4">The sequence shown here is derived from an EMBL/GenBank/DDBJ whole genome shotgun (WGS) entry which is preliminary data.</text>
</comment>
<dbReference type="CDD" id="cd03042">
    <property type="entry name" value="GST_N_Zeta"/>
    <property type="match status" value="1"/>
</dbReference>
<protein>
    <submittedName>
        <fullName evidence="4">Maleylacetoacetate isomerase</fullName>
        <ecNumber evidence="4">5.2.1.2</ecNumber>
    </submittedName>
</protein>
<feature type="domain" description="GST C-terminal" evidence="3">
    <location>
        <begin position="88"/>
        <end position="215"/>
    </location>
</feature>
<dbReference type="GO" id="GO:0016034">
    <property type="term" value="F:maleylacetoacetate isomerase activity"/>
    <property type="evidence" value="ECO:0007669"/>
    <property type="project" value="UniProtKB-EC"/>
</dbReference>
<dbReference type="RefSeq" id="WP_311364482.1">
    <property type="nucleotide sequence ID" value="NZ_JAVRIC010000007.1"/>
</dbReference>
<dbReference type="NCBIfam" id="TIGR01262">
    <property type="entry name" value="maiA"/>
    <property type="match status" value="1"/>
</dbReference>
<dbReference type="EC" id="5.2.1.2" evidence="4"/>
<dbReference type="Proteomes" id="UP001254608">
    <property type="component" value="Unassembled WGS sequence"/>
</dbReference>
<keyword evidence="4" id="KW-0413">Isomerase</keyword>
<dbReference type="InterPro" id="IPR036282">
    <property type="entry name" value="Glutathione-S-Trfase_C_sf"/>
</dbReference>
<dbReference type="Pfam" id="PF13410">
    <property type="entry name" value="GST_C_2"/>
    <property type="match status" value="1"/>
</dbReference>
<dbReference type="SUPFAM" id="SSF47616">
    <property type="entry name" value="GST C-terminal domain-like"/>
    <property type="match status" value="1"/>
</dbReference>
<gene>
    <name evidence="4" type="primary">maiA</name>
    <name evidence="4" type="ORF">RM530_06875</name>
</gene>
<dbReference type="InterPro" id="IPR005955">
    <property type="entry name" value="GST_Zeta"/>
</dbReference>
<reference evidence="4 5" key="1">
    <citation type="submission" date="2023-09" db="EMBL/GenBank/DDBJ databases">
        <authorList>
            <person name="Rey-Velasco X."/>
        </authorList>
    </citation>
    <scope>NUCLEOTIDE SEQUENCE [LARGE SCALE GENOMIC DNA]</scope>
    <source>
        <strain evidence="4 5">W345</strain>
    </source>
</reference>
<name>A0ABU2WGT4_9GAMM</name>
<evidence type="ECO:0000313" key="4">
    <source>
        <dbReference type="EMBL" id="MDT0497088.1"/>
    </source>
</evidence>
<dbReference type="CDD" id="cd03191">
    <property type="entry name" value="GST_C_Zeta"/>
    <property type="match status" value="1"/>
</dbReference>
<organism evidence="4 5">
    <name type="scientific">Banduia mediterranea</name>
    <dbReference type="NCBI Taxonomy" id="3075609"/>
    <lineage>
        <taxon>Bacteria</taxon>
        <taxon>Pseudomonadati</taxon>
        <taxon>Pseudomonadota</taxon>
        <taxon>Gammaproteobacteria</taxon>
        <taxon>Nevskiales</taxon>
        <taxon>Algiphilaceae</taxon>
        <taxon>Banduia</taxon>
    </lineage>
</organism>
<dbReference type="InterPro" id="IPR034333">
    <property type="entry name" value="GST_Zeta_N"/>
</dbReference>
<dbReference type="InterPro" id="IPR010987">
    <property type="entry name" value="Glutathione-S-Trfase_C-like"/>
</dbReference>
<comment type="similarity">
    <text evidence="1">Belongs to the GST superfamily. Zeta family.</text>
</comment>
<dbReference type="InterPro" id="IPR004045">
    <property type="entry name" value="Glutathione_S-Trfase_N"/>
</dbReference>
<dbReference type="PROSITE" id="PS50404">
    <property type="entry name" value="GST_NTER"/>
    <property type="match status" value="1"/>
</dbReference>